<protein>
    <submittedName>
        <fullName evidence="1">Uncharacterized protein</fullName>
    </submittedName>
</protein>
<dbReference type="Proteomes" id="UP000616608">
    <property type="component" value="Unassembled WGS sequence"/>
</dbReference>
<evidence type="ECO:0000313" key="2">
    <source>
        <dbReference type="Proteomes" id="UP000616608"/>
    </source>
</evidence>
<organism evidence="1 2">
    <name type="scientific">Lysinibacillus alkalisoli</name>
    <dbReference type="NCBI Taxonomy" id="1911548"/>
    <lineage>
        <taxon>Bacteria</taxon>
        <taxon>Bacillati</taxon>
        <taxon>Bacillota</taxon>
        <taxon>Bacilli</taxon>
        <taxon>Bacillales</taxon>
        <taxon>Bacillaceae</taxon>
        <taxon>Lysinibacillus</taxon>
    </lineage>
</organism>
<name>A0A917LJL9_9BACI</name>
<dbReference type="AlphaFoldDB" id="A0A917LJL9"/>
<reference evidence="1" key="1">
    <citation type="journal article" date="2014" name="Int. J. Syst. Evol. Microbiol.">
        <title>Complete genome sequence of Corynebacterium casei LMG S-19264T (=DSM 44701T), isolated from a smear-ripened cheese.</title>
        <authorList>
            <consortium name="US DOE Joint Genome Institute (JGI-PGF)"/>
            <person name="Walter F."/>
            <person name="Albersmeier A."/>
            <person name="Kalinowski J."/>
            <person name="Ruckert C."/>
        </authorList>
    </citation>
    <scope>NUCLEOTIDE SEQUENCE</scope>
    <source>
        <strain evidence="1">CGMCC 1.15760</strain>
    </source>
</reference>
<gene>
    <name evidence="1" type="ORF">GCM10007425_28720</name>
</gene>
<dbReference type="RefSeq" id="WP_188615759.1">
    <property type="nucleotide sequence ID" value="NZ_BMJT01000012.1"/>
</dbReference>
<keyword evidence="2" id="KW-1185">Reference proteome</keyword>
<accession>A0A917LJL9</accession>
<reference evidence="1" key="2">
    <citation type="submission" date="2020-09" db="EMBL/GenBank/DDBJ databases">
        <authorList>
            <person name="Sun Q."/>
            <person name="Zhou Y."/>
        </authorList>
    </citation>
    <scope>NUCLEOTIDE SEQUENCE</scope>
    <source>
        <strain evidence="1">CGMCC 1.15760</strain>
    </source>
</reference>
<evidence type="ECO:0000313" key="1">
    <source>
        <dbReference type="EMBL" id="GGG32332.1"/>
    </source>
</evidence>
<comment type="caution">
    <text evidence="1">The sequence shown here is derived from an EMBL/GenBank/DDBJ whole genome shotgun (WGS) entry which is preliminary data.</text>
</comment>
<sequence length="50" mass="5603">MKKRLYLDEGLAIGHRLLIVQGAPLTIVGDFMITNNKLSSHDAKRVKNLL</sequence>
<dbReference type="EMBL" id="BMJT01000012">
    <property type="protein sequence ID" value="GGG32332.1"/>
    <property type="molecule type" value="Genomic_DNA"/>
</dbReference>
<proteinExistence type="predicted"/>